<reference evidence="2 3" key="1">
    <citation type="submission" date="2022-06" db="EMBL/GenBank/DDBJ databases">
        <title>Ideonella sp. NS12-5 Genome sequencing and assembly.</title>
        <authorList>
            <person name="Jung Y."/>
        </authorList>
    </citation>
    <scope>NUCLEOTIDE SEQUENCE [LARGE SCALE GENOMIC DNA]</scope>
    <source>
        <strain evidence="2 3">NS12-5</strain>
    </source>
</reference>
<protein>
    <recommendedName>
        <fullName evidence="4">Lipoprotein</fullName>
    </recommendedName>
</protein>
<gene>
    <name evidence="2" type="ORF">M0L44_05950</name>
</gene>
<feature type="chain" id="PRO_5045405624" description="Lipoprotein" evidence="1">
    <location>
        <begin position="21"/>
        <end position="71"/>
    </location>
</feature>
<evidence type="ECO:0000313" key="3">
    <source>
        <dbReference type="Proteomes" id="UP001204851"/>
    </source>
</evidence>
<evidence type="ECO:0008006" key="4">
    <source>
        <dbReference type="Google" id="ProtNLM"/>
    </source>
</evidence>
<sequence>MSRRFSALLVPILATGCLCALGGCAVVEVAGAATGAVISVGASVVSTGITVTGKAVGAGIDAVSGGDKPAP</sequence>
<comment type="caution">
    <text evidence="2">The sequence shown here is derived from an EMBL/GenBank/DDBJ whole genome shotgun (WGS) entry which is preliminary data.</text>
</comment>
<feature type="signal peptide" evidence="1">
    <location>
        <begin position="1"/>
        <end position="20"/>
    </location>
</feature>
<dbReference type="RefSeq" id="WP_252768736.1">
    <property type="nucleotide sequence ID" value="NZ_JAMXMC010000003.1"/>
</dbReference>
<keyword evidence="3" id="KW-1185">Reference proteome</keyword>
<dbReference type="Proteomes" id="UP001204851">
    <property type="component" value="Unassembled WGS sequence"/>
</dbReference>
<evidence type="ECO:0000313" key="2">
    <source>
        <dbReference type="EMBL" id="MCO5976262.1"/>
    </source>
</evidence>
<proteinExistence type="predicted"/>
<dbReference type="PROSITE" id="PS51257">
    <property type="entry name" value="PROKAR_LIPOPROTEIN"/>
    <property type="match status" value="1"/>
</dbReference>
<keyword evidence="1" id="KW-0732">Signal</keyword>
<organism evidence="2 3">
    <name type="scientific">Ideonella oryzae</name>
    <dbReference type="NCBI Taxonomy" id="2937441"/>
    <lineage>
        <taxon>Bacteria</taxon>
        <taxon>Pseudomonadati</taxon>
        <taxon>Pseudomonadota</taxon>
        <taxon>Betaproteobacteria</taxon>
        <taxon>Burkholderiales</taxon>
        <taxon>Sphaerotilaceae</taxon>
        <taxon>Ideonella</taxon>
    </lineage>
</organism>
<name>A0ABT1BJ72_9BURK</name>
<dbReference type="EMBL" id="JAMXMC010000003">
    <property type="protein sequence ID" value="MCO5976262.1"/>
    <property type="molecule type" value="Genomic_DNA"/>
</dbReference>
<evidence type="ECO:0000256" key="1">
    <source>
        <dbReference type="SAM" id="SignalP"/>
    </source>
</evidence>
<accession>A0ABT1BJ72</accession>